<feature type="compositionally biased region" description="Basic and acidic residues" evidence="1">
    <location>
        <begin position="752"/>
        <end position="779"/>
    </location>
</feature>
<dbReference type="GO" id="GO:0005635">
    <property type="term" value="C:nuclear envelope"/>
    <property type="evidence" value="ECO:0007669"/>
    <property type="project" value="TreeGrafter"/>
</dbReference>
<evidence type="ECO:0000313" key="3">
    <source>
        <dbReference type="Proteomes" id="UP001151699"/>
    </source>
</evidence>
<feature type="region of interest" description="Disordered" evidence="1">
    <location>
        <begin position="114"/>
        <end position="161"/>
    </location>
</feature>
<dbReference type="GO" id="GO:0006997">
    <property type="term" value="P:nucleus organization"/>
    <property type="evidence" value="ECO:0007669"/>
    <property type="project" value="TreeGrafter"/>
</dbReference>
<feature type="compositionally biased region" description="Low complexity" evidence="1">
    <location>
        <begin position="781"/>
        <end position="792"/>
    </location>
</feature>
<reference evidence="2" key="1">
    <citation type="submission" date="2022-07" db="EMBL/GenBank/DDBJ databases">
        <authorList>
            <person name="Trinca V."/>
            <person name="Uliana J.V.C."/>
            <person name="Torres T.T."/>
            <person name="Ward R.J."/>
            <person name="Monesi N."/>
        </authorList>
    </citation>
    <scope>NUCLEOTIDE SEQUENCE</scope>
    <source>
        <strain evidence="2">HSMRA1968</strain>
        <tissue evidence="2">Whole embryos</tissue>
    </source>
</reference>
<dbReference type="PANTHER" id="PTHR21524">
    <property type="entry name" value="SPECTRIN REPEAT CONTAINING NUCLEAR ENVELOPE PROTEIN 2"/>
    <property type="match status" value="1"/>
</dbReference>
<keyword evidence="3" id="KW-1185">Reference proteome</keyword>
<feature type="region of interest" description="Disordered" evidence="1">
    <location>
        <begin position="248"/>
        <end position="284"/>
    </location>
</feature>
<comment type="caution">
    <text evidence="2">The sequence shown here is derived from an EMBL/GenBank/DDBJ whole genome shotgun (WGS) entry which is preliminary data.</text>
</comment>
<feature type="region of interest" description="Disordered" evidence="1">
    <location>
        <begin position="183"/>
        <end position="221"/>
    </location>
</feature>
<organism evidence="2 3">
    <name type="scientific">Pseudolycoriella hygida</name>
    <dbReference type="NCBI Taxonomy" id="35572"/>
    <lineage>
        <taxon>Eukaryota</taxon>
        <taxon>Metazoa</taxon>
        <taxon>Ecdysozoa</taxon>
        <taxon>Arthropoda</taxon>
        <taxon>Hexapoda</taxon>
        <taxon>Insecta</taxon>
        <taxon>Pterygota</taxon>
        <taxon>Neoptera</taxon>
        <taxon>Endopterygota</taxon>
        <taxon>Diptera</taxon>
        <taxon>Nematocera</taxon>
        <taxon>Sciaroidea</taxon>
        <taxon>Sciaridae</taxon>
        <taxon>Pseudolycoriella</taxon>
    </lineage>
</organism>
<dbReference type="GO" id="GO:0007010">
    <property type="term" value="P:cytoskeleton organization"/>
    <property type="evidence" value="ECO:0007669"/>
    <property type="project" value="TreeGrafter"/>
</dbReference>
<feature type="compositionally biased region" description="Basic and acidic residues" evidence="1">
    <location>
        <begin position="211"/>
        <end position="221"/>
    </location>
</feature>
<feature type="compositionally biased region" description="Basic residues" evidence="1">
    <location>
        <begin position="524"/>
        <end position="538"/>
    </location>
</feature>
<feature type="region of interest" description="Disordered" evidence="1">
    <location>
        <begin position="814"/>
        <end position="842"/>
    </location>
</feature>
<feature type="compositionally biased region" description="Polar residues" evidence="1">
    <location>
        <begin position="732"/>
        <end position="741"/>
    </location>
</feature>
<feature type="compositionally biased region" description="Basic and acidic residues" evidence="1">
    <location>
        <begin position="814"/>
        <end position="824"/>
    </location>
</feature>
<sequence length="907" mass="99944">MQYTSSEHLPPSDTDEEPLAKLPKLNDVPRELKICSDSDEYVDAKGSDDEWFHSKNLIESLQNAGFDADSEGSDNEIIPQLSKGTSLQLLPQIVKSTDQLANQVDQVVAMDTTTADCNGNSSYNDDVTTRNDASAQSISTTPVKSGATKRTRQPDASKFNRSNRKSKNCAIFYFKHLDTDGENKDWSSQASEASEAFKSTASSEDEWIFSNRKEDDKEDDPKELADILDASINTLVPVNDYNLNSTDVVDAPLSNKTNTVEKNGNTSSGKDDTSKKLNGNTNASTNGKGYAPFAMQYTKESIKQLVIEAETLVREEILSKTPSRSHRQSYAEMSVHKSGCDNKATMSYPKIKRVQEWLHHQPSTPPTPLPLSHVGTDCEASGEYTTDSVARDSDSSDGPSDSIATCLQDGGTHSQCTSTEVIGHSGSADPLVTLDESNEMMGSMQQVTLRSKRRNSDRPHSVSCMSQLNDSGKVIRSNVEITNQGLANHSISESALNTLSSPNTPTTVSHSTSGTMKTSESKSSLKKRRIRTRKRLTGRKSESCSNGSSDCGATELSRIINSTLVKSESFSGQSTLMKDLSKALSLLSIPRKLLQNTSSTSEMESEDDVALPKPKFQLGAYTSVYGSDIASKLGSSLAALSNYNRESEDLSFTGTDNSNFSEQAWDNYQEKYLSEAYSEGFDSDAARRLMEFGDDYRNFLDSQSDCCSSLSAANNLDSLSPPRNRKPRGILDNNSLSNSPSGDDLTLRRRRTAEFEVERRRKCSDGARKVSSEESKKTGDLSSSLKRSSNKSTHSRKLEHDFISGLDKRKNDDSLLRRRLRSNDKSFSSSSSSGSEPDDETEVKTLLAQSRSRLENTDALRIRAHLLRPEDYVRFENFSFNCVRDGMTEQTENVFELVNKEAKLTSV</sequence>
<dbReference type="EMBL" id="WJQU01002633">
    <property type="protein sequence ID" value="KAJ6632637.1"/>
    <property type="molecule type" value="Genomic_DNA"/>
</dbReference>
<feature type="compositionally biased region" description="Polar residues" evidence="1">
    <location>
        <begin position="495"/>
        <end position="514"/>
    </location>
</feature>
<protein>
    <submittedName>
        <fullName evidence="2">Klarsicht protein</fullName>
    </submittedName>
</protein>
<accession>A0A9Q0MK58</accession>
<feature type="region of interest" description="Disordered" evidence="1">
    <location>
        <begin position="1"/>
        <end position="26"/>
    </location>
</feature>
<dbReference type="Proteomes" id="UP001151699">
    <property type="component" value="Unassembled WGS sequence"/>
</dbReference>
<feature type="region of interest" description="Disordered" evidence="1">
    <location>
        <begin position="713"/>
        <end position="797"/>
    </location>
</feature>
<feature type="region of interest" description="Disordered" evidence="1">
    <location>
        <begin position="360"/>
        <end position="411"/>
    </location>
</feature>
<evidence type="ECO:0000256" key="1">
    <source>
        <dbReference type="SAM" id="MobiDB-lite"/>
    </source>
</evidence>
<feature type="compositionally biased region" description="Polar residues" evidence="1">
    <location>
        <begin position="114"/>
        <end position="143"/>
    </location>
</feature>
<dbReference type="GO" id="GO:0007097">
    <property type="term" value="P:nuclear migration"/>
    <property type="evidence" value="ECO:0007669"/>
    <property type="project" value="TreeGrafter"/>
</dbReference>
<feature type="region of interest" description="Disordered" evidence="1">
    <location>
        <begin position="495"/>
        <end position="548"/>
    </location>
</feature>
<proteinExistence type="predicted"/>
<dbReference type="AlphaFoldDB" id="A0A9Q0MK58"/>
<feature type="compositionally biased region" description="Polar residues" evidence="1">
    <location>
        <begin position="254"/>
        <end position="268"/>
    </location>
</feature>
<feature type="region of interest" description="Disordered" evidence="1">
    <location>
        <begin position="443"/>
        <end position="465"/>
    </location>
</feature>
<dbReference type="GO" id="GO:0048471">
    <property type="term" value="C:perinuclear region of cytoplasm"/>
    <property type="evidence" value="ECO:0007669"/>
    <property type="project" value="TreeGrafter"/>
</dbReference>
<dbReference type="OrthoDB" id="10041151at2759"/>
<evidence type="ECO:0000313" key="2">
    <source>
        <dbReference type="EMBL" id="KAJ6632637.1"/>
    </source>
</evidence>
<gene>
    <name evidence="2" type="primary">klar_1</name>
    <name evidence="2" type="ORF">Bhyg_17234</name>
</gene>
<name>A0A9Q0MK58_9DIPT</name>
<dbReference type="PANTHER" id="PTHR21524:SF5">
    <property type="entry name" value="SPECTRIN REPEAT CONTAINING NUCLEAR ENVELOPE PROTEIN 2"/>
    <property type="match status" value="1"/>
</dbReference>
<feature type="compositionally biased region" description="Low complexity" evidence="1">
    <location>
        <begin position="825"/>
        <end position="835"/>
    </location>
</feature>
<dbReference type="GO" id="GO:0019894">
    <property type="term" value="F:kinesin binding"/>
    <property type="evidence" value="ECO:0007669"/>
    <property type="project" value="TreeGrafter"/>
</dbReference>
<feature type="compositionally biased region" description="Polar residues" evidence="1">
    <location>
        <begin position="186"/>
        <end position="202"/>
    </location>
</feature>